<sequence length="210" mass="23330">MAPDRSALMARMSPSISQITPHLYLGNASSSLNCEVLKTHNITAMVSLLERRYEWWSRPENQAVVPQERHLFVPCQDTSTMDILAHLGDICDFIDEQLGLSDELVPTTAKDGTPGTASGDTKGGNVLVHCELGISRSPAIVIAYLMKRQRKGLDAALSTVNRERAVKPSENFREQLGLWETTGFQVWEDKERSVPNAAYQEYLDKRAGQG</sequence>
<proteinExistence type="inferred from homology"/>
<evidence type="ECO:0000256" key="3">
    <source>
        <dbReference type="ARBA" id="ARBA00022801"/>
    </source>
</evidence>
<comment type="similarity">
    <text evidence="1">Belongs to the protein-tyrosine phosphatase family. Non-receptor class dual specificity subfamily.</text>
</comment>
<dbReference type="Gene3D" id="3.90.190.10">
    <property type="entry name" value="Protein tyrosine phosphatase superfamily"/>
    <property type="match status" value="1"/>
</dbReference>
<dbReference type="SMART" id="SM00195">
    <property type="entry name" value="DSPc"/>
    <property type="match status" value="1"/>
</dbReference>
<dbReference type="CDD" id="cd14498">
    <property type="entry name" value="DSP"/>
    <property type="match status" value="1"/>
</dbReference>
<evidence type="ECO:0000256" key="4">
    <source>
        <dbReference type="ARBA" id="ARBA00022912"/>
    </source>
</evidence>
<keyword evidence="8" id="KW-1185">Reference proteome</keyword>
<feature type="domain" description="Tyrosine specific protein phosphatases" evidence="6">
    <location>
        <begin position="122"/>
        <end position="164"/>
    </location>
</feature>
<dbReference type="GO" id="GO:0008138">
    <property type="term" value="F:protein tyrosine/serine/threonine phosphatase activity"/>
    <property type="evidence" value="ECO:0007669"/>
    <property type="project" value="TreeGrafter"/>
</dbReference>
<dbReference type="InterPro" id="IPR029021">
    <property type="entry name" value="Prot-tyrosine_phosphatase-like"/>
</dbReference>
<dbReference type="GeneID" id="28845490"/>
<evidence type="ECO:0000256" key="2">
    <source>
        <dbReference type="ARBA" id="ARBA00013064"/>
    </source>
</evidence>
<dbReference type="EC" id="3.1.3.48" evidence="2"/>
<dbReference type="STRING" id="1380566.A0A179G8M4"/>
<dbReference type="Proteomes" id="UP000078397">
    <property type="component" value="Unassembled WGS sequence"/>
</dbReference>
<dbReference type="OrthoDB" id="10252009at2759"/>
<organism evidence="7 8">
    <name type="scientific">Pochonia chlamydosporia 170</name>
    <dbReference type="NCBI Taxonomy" id="1380566"/>
    <lineage>
        <taxon>Eukaryota</taxon>
        <taxon>Fungi</taxon>
        <taxon>Dikarya</taxon>
        <taxon>Ascomycota</taxon>
        <taxon>Pezizomycotina</taxon>
        <taxon>Sordariomycetes</taxon>
        <taxon>Hypocreomycetidae</taxon>
        <taxon>Hypocreales</taxon>
        <taxon>Clavicipitaceae</taxon>
        <taxon>Pochonia</taxon>
    </lineage>
</organism>
<evidence type="ECO:0000259" key="5">
    <source>
        <dbReference type="PROSITE" id="PS50054"/>
    </source>
</evidence>
<evidence type="ECO:0000256" key="1">
    <source>
        <dbReference type="ARBA" id="ARBA00008601"/>
    </source>
</evidence>
<dbReference type="PROSITE" id="PS50056">
    <property type="entry name" value="TYR_PHOSPHATASE_2"/>
    <property type="match status" value="1"/>
</dbReference>
<name>A0A179G8M4_METCM</name>
<dbReference type="PANTHER" id="PTHR45848">
    <property type="entry name" value="DUAL SPECIFICITY PROTEIN PHOSPHATASE 12 FAMILY MEMBER"/>
    <property type="match status" value="1"/>
</dbReference>
<dbReference type="PROSITE" id="PS00383">
    <property type="entry name" value="TYR_PHOSPHATASE_1"/>
    <property type="match status" value="1"/>
</dbReference>
<dbReference type="RefSeq" id="XP_018150239.1">
    <property type="nucleotide sequence ID" value="XM_018281496.1"/>
</dbReference>
<protein>
    <recommendedName>
        <fullName evidence="2">protein-tyrosine-phosphatase</fullName>
        <ecNumber evidence="2">3.1.3.48</ecNumber>
    </recommendedName>
</protein>
<dbReference type="Pfam" id="PF00782">
    <property type="entry name" value="DSPc"/>
    <property type="match status" value="1"/>
</dbReference>
<dbReference type="PROSITE" id="PS50054">
    <property type="entry name" value="TYR_PHOSPHATASE_DUAL"/>
    <property type="match status" value="1"/>
</dbReference>
<dbReference type="GO" id="GO:0004725">
    <property type="term" value="F:protein tyrosine phosphatase activity"/>
    <property type="evidence" value="ECO:0007669"/>
    <property type="project" value="UniProtKB-EC"/>
</dbReference>
<dbReference type="InterPro" id="IPR020422">
    <property type="entry name" value="TYR_PHOSPHATASE_DUAL_dom"/>
</dbReference>
<dbReference type="PANTHER" id="PTHR45848:SF4">
    <property type="entry name" value="DUAL SPECIFICITY PROTEIN PHOSPHATASE 12"/>
    <property type="match status" value="1"/>
</dbReference>
<accession>A0A179G8M4</accession>
<evidence type="ECO:0000313" key="8">
    <source>
        <dbReference type="Proteomes" id="UP000078397"/>
    </source>
</evidence>
<keyword evidence="4" id="KW-0904">Protein phosphatase</keyword>
<dbReference type="InterPro" id="IPR000340">
    <property type="entry name" value="Dual-sp_phosphatase_cat-dom"/>
</dbReference>
<reference evidence="7 8" key="1">
    <citation type="journal article" date="2016" name="PLoS Pathog.">
        <title>Biosynthesis of antibiotic leucinostatins in bio-control fungus Purpureocillium lilacinum and their inhibition on phytophthora revealed by genome mining.</title>
        <authorList>
            <person name="Wang G."/>
            <person name="Liu Z."/>
            <person name="Lin R."/>
            <person name="Li E."/>
            <person name="Mao Z."/>
            <person name="Ling J."/>
            <person name="Yang Y."/>
            <person name="Yin W.B."/>
            <person name="Xie B."/>
        </authorList>
    </citation>
    <scope>NUCLEOTIDE SEQUENCE [LARGE SCALE GENOMIC DNA]</scope>
    <source>
        <strain evidence="7">170</strain>
    </source>
</reference>
<feature type="domain" description="Tyrosine-protein phosphatase" evidence="5">
    <location>
        <begin position="15"/>
        <end position="185"/>
    </location>
</feature>
<dbReference type="AlphaFoldDB" id="A0A179G8M4"/>
<comment type="caution">
    <text evidence="7">The sequence shown here is derived from an EMBL/GenBank/DDBJ whole genome shotgun (WGS) entry which is preliminary data.</text>
</comment>
<evidence type="ECO:0000259" key="6">
    <source>
        <dbReference type="PROSITE" id="PS50056"/>
    </source>
</evidence>
<gene>
    <name evidence="7" type="ORF">VFPPC_01720</name>
</gene>
<dbReference type="KEGG" id="pchm:VFPPC_01720"/>
<evidence type="ECO:0000313" key="7">
    <source>
        <dbReference type="EMBL" id="OAQ74156.1"/>
    </source>
</evidence>
<keyword evidence="3" id="KW-0378">Hydrolase</keyword>
<dbReference type="EMBL" id="LSBJ02000001">
    <property type="protein sequence ID" value="OAQ74156.1"/>
    <property type="molecule type" value="Genomic_DNA"/>
</dbReference>
<dbReference type="InterPro" id="IPR000387">
    <property type="entry name" value="Tyr_Pase_dom"/>
</dbReference>
<dbReference type="SUPFAM" id="SSF52799">
    <property type="entry name" value="(Phosphotyrosine protein) phosphatases II"/>
    <property type="match status" value="1"/>
</dbReference>
<dbReference type="InterPro" id="IPR016130">
    <property type="entry name" value="Tyr_Pase_AS"/>
</dbReference>